<dbReference type="SUPFAM" id="SSF46689">
    <property type="entry name" value="Homeodomain-like"/>
    <property type="match status" value="1"/>
</dbReference>
<keyword evidence="2 5" id="KW-0238">DNA-binding</keyword>
<evidence type="ECO:0000256" key="1">
    <source>
        <dbReference type="ARBA" id="ARBA00004123"/>
    </source>
</evidence>
<dbReference type="PROSITE" id="PS00027">
    <property type="entry name" value="HOMEOBOX_1"/>
    <property type="match status" value="1"/>
</dbReference>
<reference evidence="9" key="1">
    <citation type="submission" date="2025-05" db="UniProtKB">
        <authorList>
            <consortium name="EnsemblMetazoa"/>
        </authorList>
    </citation>
    <scope>IDENTIFICATION</scope>
</reference>
<dbReference type="PROSITE" id="PS50071">
    <property type="entry name" value="HOMEOBOX_2"/>
    <property type="match status" value="1"/>
</dbReference>
<feature type="region of interest" description="Disordered" evidence="7">
    <location>
        <begin position="20"/>
        <end position="45"/>
    </location>
</feature>
<name>A0ABM5JRU6_DIAVI</name>
<feature type="region of interest" description="Disordered" evidence="7">
    <location>
        <begin position="206"/>
        <end position="234"/>
    </location>
</feature>
<feature type="DNA-binding region" description="Homeobox" evidence="5">
    <location>
        <begin position="152"/>
        <end position="211"/>
    </location>
</feature>
<keyword evidence="10" id="KW-1185">Reference proteome</keyword>
<dbReference type="EnsemblMetazoa" id="XM_050644707.1">
    <property type="protein sequence ID" value="XP_050500664.1"/>
    <property type="gene ID" value="LOC114332104"/>
</dbReference>
<evidence type="ECO:0000256" key="3">
    <source>
        <dbReference type="ARBA" id="ARBA00023155"/>
    </source>
</evidence>
<evidence type="ECO:0000259" key="8">
    <source>
        <dbReference type="PROSITE" id="PS50071"/>
    </source>
</evidence>
<dbReference type="InterPro" id="IPR020479">
    <property type="entry name" value="HD_metazoa"/>
</dbReference>
<dbReference type="Gene3D" id="1.10.10.60">
    <property type="entry name" value="Homeodomain-like"/>
    <property type="match status" value="1"/>
</dbReference>
<dbReference type="InterPro" id="IPR009057">
    <property type="entry name" value="Homeodomain-like_sf"/>
</dbReference>
<feature type="compositionally biased region" description="Polar residues" evidence="7">
    <location>
        <begin position="210"/>
        <end position="220"/>
    </location>
</feature>
<accession>A0ABM5JRU6</accession>
<evidence type="ECO:0000256" key="7">
    <source>
        <dbReference type="SAM" id="MobiDB-lite"/>
    </source>
</evidence>
<dbReference type="PANTHER" id="PTHR24324:SF5">
    <property type="entry name" value="HEMATOPOIETICALLY-EXPRESSED HOMEOBOX PROTEIN HHEX"/>
    <property type="match status" value="1"/>
</dbReference>
<evidence type="ECO:0000256" key="4">
    <source>
        <dbReference type="ARBA" id="ARBA00023242"/>
    </source>
</evidence>
<dbReference type="CDD" id="cd00086">
    <property type="entry name" value="homeodomain"/>
    <property type="match status" value="1"/>
</dbReference>
<feature type="compositionally biased region" description="Polar residues" evidence="7">
    <location>
        <begin position="23"/>
        <end position="45"/>
    </location>
</feature>
<dbReference type="Proteomes" id="UP001652700">
    <property type="component" value="Unplaced"/>
</dbReference>
<dbReference type="PRINTS" id="PR00024">
    <property type="entry name" value="HOMEOBOX"/>
</dbReference>
<dbReference type="InterPro" id="IPR051000">
    <property type="entry name" value="Homeobox_DNA-bind_prot"/>
</dbReference>
<evidence type="ECO:0000313" key="10">
    <source>
        <dbReference type="Proteomes" id="UP001652700"/>
    </source>
</evidence>
<dbReference type="PANTHER" id="PTHR24324">
    <property type="entry name" value="HOMEOBOX PROTEIN HHEX"/>
    <property type="match status" value="1"/>
</dbReference>
<evidence type="ECO:0000313" key="9">
    <source>
        <dbReference type="EnsemblMetazoa" id="XP_050500664.1"/>
    </source>
</evidence>
<feature type="domain" description="Homeobox" evidence="8">
    <location>
        <begin position="150"/>
        <end position="210"/>
    </location>
</feature>
<comment type="subcellular location">
    <subcellularLocation>
        <location evidence="1 5 6">Nucleus</location>
    </subcellularLocation>
</comment>
<dbReference type="InterPro" id="IPR017970">
    <property type="entry name" value="Homeobox_CS"/>
</dbReference>
<feature type="compositionally biased region" description="Basic and acidic residues" evidence="7">
    <location>
        <begin position="224"/>
        <end position="234"/>
    </location>
</feature>
<protein>
    <recommendedName>
        <fullName evidence="8">Homeobox domain-containing protein</fullName>
    </recommendedName>
</protein>
<keyword evidence="4 5" id="KW-0539">Nucleus</keyword>
<sequence length="234" mass="27739">MSFFIDDILRTKDSLERLDNNHNNHSIHQTSDSRQNVPLSYEHSSSFTPVEKRSDTVNLGFSDQRSILHQTLINRLNSPYYRTSDHRGPPMENYQHFCYDPGYLNYYRTLYDRDYCSINRQKPWTPSPYDNQANNYLSYAMQYKYMYSPSKRKGGQVRFTANQTDILEKRFCSNKYLSPEERKVLAESLTLSDRQVKTWFQNRRAKWRRSNSGGEQSQENTTDDETKKTNADSN</sequence>
<dbReference type="SMART" id="SM00389">
    <property type="entry name" value="HOX"/>
    <property type="match status" value="1"/>
</dbReference>
<keyword evidence="3 5" id="KW-0371">Homeobox</keyword>
<evidence type="ECO:0000256" key="5">
    <source>
        <dbReference type="PROSITE-ProRule" id="PRU00108"/>
    </source>
</evidence>
<proteinExistence type="predicted"/>
<dbReference type="RefSeq" id="XP_050500664.1">
    <property type="nucleotide sequence ID" value="XM_050644707.1"/>
</dbReference>
<organism evidence="9 10">
    <name type="scientific">Diabrotica virgifera virgifera</name>
    <name type="common">western corn rootworm</name>
    <dbReference type="NCBI Taxonomy" id="50390"/>
    <lineage>
        <taxon>Eukaryota</taxon>
        <taxon>Metazoa</taxon>
        <taxon>Ecdysozoa</taxon>
        <taxon>Arthropoda</taxon>
        <taxon>Hexapoda</taxon>
        <taxon>Insecta</taxon>
        <taxon>Pterygota</taxon>
        <taxon>Neoptera</taxon>
        <taxon>Endopterygota</taxon>
        <taxon>Coleoptera</taxon>
        <taxon>Polyphaga</taxon>
        <taxon>Cucujiformia</taxon>
        <taxon>Chrysomeloidea</taxon>
        <taxon>Chrysomelidae</taxon>
        <taxon>Galerucinae</taxon>
        <taxon>Diabroticina</taxon>
        <taxon>Diabroticites</taxon>
        <taxon>Diabrotica</taxon>
    </lineage>
</organism>
<evidence type="ECO:0000256" key="2">
    <source>
        <dbReference type="ARBA" id="ARBA00023125"/>
    </source>
</evidence>
<dbReference type="InterPro" id="IPR001356">
    <property type="entry name" value="HD"/>
</dbReference>
<dbReference type="GeneID" id="114332104"/>
<dbReference type="Pfam" id="PF00046">
    <property type="entry name" value="Homeodomain"/>
    <property type="match status" value="1"/>
</dbReference>
<evidence type="ECO:0000256" key="6">
    <source>
        <dbReference type="RuleBase" id="RU000682"/>
    </source>
</evidence>